<keyword evidence="3" id="KW-0223">Dioxygenase</keyword>
<dbReference type="SMART" id="SM00702">
    <property type="entry name" value="P4Hc"/>
    <property type="match status" value="1"/>
</dbReference>
<evidence type="ECO:0000313" key="8">
    <source>
        <dbReference type="Proteomes" id="UP000654075"/>
    </source>
</evidence>
<sequence>MALNLQALQRALILRRFDGKPRLRQPLIEATDGRGSEGAPWSSPLRAVVDNVASEAEVNLLRGSASRAFLSLGFDATAADASLPPLAPAVAEDDFLGPCAALLAARLASRVALQAASLGFTAGNGDAPAENLTVANALLARLGPPSPGAVAANPLGASTGGDHGYWAPHVDKANVQGYDVTAVLYLSTAGQHFEGGEFAFNDEEGVDRLVIPRAGRLLLFESGLENLHQVYPVLCGRRLALSVWFTRKEFPHAS</sequence>
<keyword evidence="5" id="KW-0408">Iron</keyword>
<dbReference type="PROSITE" id="PS51471">
    <property type="entry name" value="FE2OG_OXY"/>
    <property type="match status" value="1"/>
</dbReference>
<dbReference type="InterPro" id="IPR005123">
    <property type="entry name" value="Oxoglu/Fe-dep_dioxygenase_dom"/>
</dbReference>
<dbReference type="Pfam" id="PF13640">
    <property type="entry name" value="2OG-FeII_Oxy_3"/>
    <property type="match status" value="1"/>
</dbReference>
<comment type="cofactor">
    <cofactor evidence="1">
        <name>L-ascorbate</name>
        <dbReference type="ChEBI" id="CHEBI:38290"/>
    </cofactor>
</comment>
<feature type="non-terminal residue" evidence="7">
    <location>
        <position position="1"/>
    </location>
</feature>
<evidence type="ECO:0000259" key="6">
    <source>
        <dbReference type="PROSITE" id="PS51471"/>
    </source>
</evidence>
<dbReference type="InterPro" id="IPR044862">
    <property type="entry name" value="Pro_4_hyd_alph_FE2OG_OXY"/>
</dbReference>
<evidence type="ECO:0000256" key="1">
    <source>
        <dbReference type="ARBA" id="ARBA00001961"/>
    </source>
</evidence>
<dbReference type="PANTHER" id="PTHR14650">
    <property type="entry name" value="PROLYL HYDROXYLASE-RELATED"/>
    <property type="match status" value="1"/>
</dbReference>
<keyword evidence="4" id="KW-0560">Oxidoreductase</keyword>
<dbReference type="GO" id="GO:0051213">
    <property type="term" value="F:dioxygenase activity"/>
    <property type="evidence" value="ECO:0007669"/>
    <property type="project" value="UniProtKB-KW"/>
</dbReference>
<dbReference type="GO" id="GO:0031418">
    <property type="term" value="F:L-ascorbic acid binding"/>
    <property type="evidence" value="ECO:0007669"/>
    <property type="project" value="InterPro"/>
</dbReference>
<accession>A0A813DTM0</accession>
<evidence type="ECO:0000256" key="2">
    <source>
        <dbReference type="ARBA" id="ARBA00022723"/>
    </source>
</evidence>
<gene>
    <name evidence="7" type="ORF">PGLA1383_LOCUS9970</name>
</gene>
<dbReference type="PANTHER" id="PTHR14650:SF1">
    <property type="entry name" value="2-OXOGLUTARATE AND IRON-DEPENDENT OXYGENASE DOMAIN-CONTAINING PROTEIN 3"/>
    <property type="match status" value="1"/>
</dbReference>
<dbReference type="Proteomes" id="UP000654075">
    <property type="component" value="Unassembled WGS sequence"/>
</dbReference>
<keyword evidence="8" id="KW-1185">Reference proteome</keyword>
<protein>
    <recommendedName>
        <fullName evidence="6">Fe2OG dioxygenase domain-containing protein</fullName>
    </recommendedName>
</protein>
<dbReference type="AlphaFoldDB" id="A0A813DTM0"/>
<dbReference type="GO" id="GO:0016705">
    <property type="term" value="F:oxidoreductase activity, acting on paired donors, with incorporation or reduction of molecular oxygen"/>
    <property type="evidence" value="ECO:0007669"/>
    <property type="project" value="InterPro"/>
</dbReference>
<evidence type="ECO:0000256" key="3">
    <source>
        <dbReference type="ARBA" id="ARBA00022964"/>
    </source>
</evidence>
<evidence type="ECO:0000313" key="7">
    <source>
        <dbReference type="EMBL" id="CAE8591291.1"/>
    </source>
</evidence>
<feature type="domain" description="Fe2OG dioxygenase" evidence="6">
    <location>
        <begin position="143"/>
        <end position="247"/>
    </location>
</feature>
<organism evidence="7 8">
    <name type="scientific">Polarella glacialis</name>
    <name type="common">Dinoflagellate</name>
    <dbReference type="NCBI Taxonomy" id="89957"/>
    <lineage>
        <taxon>Eukaryota</taxon>
        <taxon>Sar</taxon>
        <taxon>Alveolata</taxon>
        <taxon>Dinophyceae</taxon>
        <taxon>Suessiales</taxon>
        <taxon>Suessiaceae</taxon>
        <taxon>Polarella</taxon>
    </lineage>
</organism>
<name>A0A813DTM0_POLGL</name>
<dbReference type="OrthoDB" id="438715at2759"/>
<proteinExistence type="predicted"/>
<dbReference type="InterPro" id="IPR039210">
    <property type="entry name" value="OGFOD3"/>
</dbReference>
<dbReference type="InterPro" id="IPR006620">
    <property type="entry name" value="Pro_4_hyd_alph"/>
</dbReference>
<dbReference type="EMBL" id="CAJNNV010004829">
    <property type="protein sequence ID" value="CAE8591291.1"/>
    <property type="molecule type" value="Genomic_DNA"/>
</dbReference>
<keyword evidence="2" id="KW-0479">Metal-binding</keyword>
<comment type="caution">
    <text evidence="7">The sequence shown here is derived from an EMBL/GenBank/DDBJ whole genome shotgun (WGS) entry which is preliminary data.</text>
</comment>
<dbReference type="GO" id="GO:0005506">
    <property type="term" value="F:iron ion binding"/>
    <property type="evidence" value="ECO:0007669"/>
    <property type="project" value="InterPro"/>
</dbReference>
<evidence type="ECO:0000256" key="4">
    <source>
        <dbReference type="ARBA" id="ARBA00023002"/>
    </source>
</evidence>
<reference evidence="7" key="1">
    <citation type="submission" date="2021-02" db="EMBL/GenBank/DDBJ databases">
        <authorList>
            <person name="Dougan E. K."/>
            <person name="Rhodes N."/>
            <person name="Thang M."/>
            <person name="Chan C."/>
        </authorList>
    </citation>
    <scope>NUCLEOTIDE SEQUENCE</scope>
</reference>
<evidence type="ECO:0000256" key="5">
    <source>
        <dbReference type="ARBA" id="ARBA00023004"/>
    </source>
</evidence>
<dbReference type="Gene3D" id="2.60.120.620">
    <property type="entry name" value="q2cbj1_9rhob like domain"/>
    <property type="match status" value="1"/>
</dbReference>
<dbReference type="GO" id="GO:0016020">
    <property type="term" value="C:membrane"/>
    <property type="evidence" value="ECO:0007669"/>
    <property type="project" value="TreeGrafter"/>
</dbReference>